<reference evidence="1 2" key="1">
    <citation type="submission" date="2024-01" db="EMBL/GenBank/DDBJ databases">
        <authorList>
            <person name="Kunselman E."/>
        </authorList>
    </citation>
    <scope>NUCLEOTIDE SEQUENCE [LARGE SCALE GENOMIC DNA]</scope>
    <source>
        <strain evidence="1">2 abalone samples</strain>
    </source>
</reference>
<evidence type="ECO:0000313" key="2">
    <source>
        <dbReference type="Proteomes" id="UP001314181"/>
    </source>
</evidence>
<organism evidence="1 2">
    <name type="scientific">Candidatus Xenohaliotis californiensis</name>
    <dbReference type="NCBI Taxonomy" id="84677"/>
    <lineage>
        <taxon>Bacteria</taxon>
        <taxon>Pseudomonadati</taxon>
        <taxon>Pseudomonadota</taxon>
        <taxon>Alphaproteobacteria</taxon>
        <taxon>Rickettsiales</taxon>
        <taxon>Anaplasmataceae</taxon>
        <taxon>Candidatus Xenohaliotis</taxon>
    </lineage>
</organism>
<dbReference type="RefSeq" id="WP_338364108.1">
    <property type="nucleotide sequence ID" value="NZ_CAWVOK010000023.1"/>
</dbReference>
<comment type="caution">
    <text evidence="1">The sequence shown here is derived from an EMBL/GenBank/DDBJ whole genome shotgun (WGS) entry which is preliminary data.</text>
</comment>
<gene>
    <name evidence="1" type="ORF">CAXC1_300021</name>
</gene>
<accession>A0ABM9N8B0</accession>
<proteinExistence type="predicted"/>
<keyword evidence="2" id="KW-1185">Reference proteome</keyword>
<dbReference type="EMBL" id="CAWVOK010000023">
    <property type="protein sequence ID" value="CAK8163132.1"/>
    <property type="molecule type" value="Genomic_DNA"/>
</dbReference>
<evidence type="ECO:0000313" key="1">
    <source>
        <dbReference type="EMBL" id="CAK8163132.1"/>
    </source>
</evidence>
<protein>
    <submittedName>
        <fullName evidence="1">Uncharacterized protein</fullName>
    </submittedName>
</protein>
<name>A0ABM9N8B0_9RICK</name>
<sequence length="331" mass="38437">MKTDLNSKLEEILLKGSEKPNLFIVYTWCTKDPDKLQPDDFPIHEVKLTGEQEFTSQLSNILQTAKMAEENNMIVVLNVEKDSMPEANFHNLLEVLYNTPVKIELCNPEKKFNPNLGDLGSHVDITKARTCMDLHERFGSPVMSIDVDMALDPRLFLPWFEGHKDIPFNLIEHPKRGRPYPPYIENSLIFYNYKDDDKAKDCVCNTYDAMLEMHDNVLNCTYSIQERNFARYHKQKYNKPEHSYIKDEDMTPEKIGSIPKQSFIPWDITNANRENNAKTWSDDTWSDDSTAKTKFAKKEQCLELVKQYLTPKGMLTTNSISSKAQHDEIQK</sequence>
<dbReference type="Proteomes" id="UP001314181">
    <property type="component" value="Unassembled WGS sequence"/>
</dbReference>